<dbReference type="AlphaFoldDB" id="A0A1I7T651"/>
<proteinExistence type="inferred from homology"/>
<comment type="caution">
    <text evidence="6">Lacks conserved residue(s) required for the propagation of feature annotation.</text>
</comment>
<evidence type="ECO:0000256" key="5">
    <source>
        <dbReference type="ARBA" id="ARBA00023136"/>
    </source>
</evidence>
<feature type="transmembrane region" description="Helical" evidence="6">
    <location>
        <begin position="6"/>
        <end position="28"/>
    </location>
</feature>
<sequence length="197" mass="23143">MLTPIIVFLIAMVYATPSVIAYFLLIYIILKYKKSFDSSFFQLFIYDGILNLFTYFVGFYMMRLSSITCYDCILYPIYRNADKYFPMNFLTAMSYHMAYVQYSTTAVICLNRLSVLVKYNFWEPIWKSYGIWVIVIMFLVPFLDTSRCFFYKTTIVYVEDSEMYALSSPMMRGKIRQILGWPSGAQVSLVTVRSLTS</sequence>
<evidence type="ECO:0000313" key="7">
    <source>
        <dbReference type="Proteomes" id="UP000095282"/>
    </source>
</evidence>
<evidence type="ECO:0000256" key="2">
    <source>
        <dbReference type="ARBA" id="ARBA00005692"/>
    </source>
</evidence>
<dbReference type="GO" id="GO:0007606">
    <property type="term" value="P:sensory perception of chemical stimulus"/>
    <property type="evidence" value="ECO:0007669"/>
    <property type="project" value="UniProtKB-UniRule"/>
</dbReference>
<comment type="subcellular location">
    <subcellularLocation>
        <location evidence="1">Membrane</location>
        <topology evidence="1">Multi-pass membrane protein</topology>
    </subcellularLocation>
</comment>
<evidence type="ECO:0000256" key="3">
    <source>
        <dbReference type="ARBA" id="ARBA00022692"/>
    </source>
</evidence>
<feature type="transmembrane region" description="Helical" evidence="6">
    <location>
        <begin position="125"/>
        <end position="143"/>
    </location>
</feature>
<dbReference type="GO" id="GO:0016020">
    <property type="term" value="C:membrane"/>
    <property type="evidence" value="ECO:0007669"/>
    <property type="project" value="UniProtKB-SubCell"/>
</dbReference>
<reference evidence="8" key="1">
    <citation type="submission" date="2016-11" db="UniProtKB">
        <authorList>
            <consortium name="WormBaseParasite"/>
        </authorList>
    </citation>
    <scope>IDENTIFICATION</scope>
</reference>
<keyword evidence="5 6" id="KW-0472">Membrane</keyword>
<dbReference type="WBParaSite" id="Csp11.Scaffold519.g2778.t1">
    <property type="protein sequence ID" value="Csp11.Scaffold519.g2778.t1"/>
    <property type="gene ID" value="Csp11.Scaffold519.g2778"/>
</dbReference>
<dbReference type="PANTHER" id="PTHR31552:SF13">
    <property type="entry name" value="SERPENTINE RECEPTOR CLASS GAMMA"/>
    <property type="match status" value="1"/>
</dbReference>
<keyword evidence="4 6" id="KW-1133">Transmembrane helix</keyword>
<evidence type="ECO:0000256" key="4">
    <source>
        <dbReference type="ARBA" id="ARBA00022989"/>
    </source>
</evidence>
<dbReference type="Pfam" id="PF02118">
    <property type="entry name" value="Srg"/>
    <property type="match status" value="1"/>
</dbReference>
<evidence type="ECO:0000313" key="8">
    <source>
        <dbReference type="WBParaSite" id="Csp11.Scaffold519.g2778.t1"/>
    </source>
</evidence>
<dbReference type="PRINTS" id="PR00698">
    <property type="entry name" value="TMPROTEINSRG"/>
</dbReference>
<comment type="similarity">
    <text evidence="2 6">Belongs to the nematode receptor-like protein srg family.</text>
</comment>
<name>A0A1I7T651_9PELO</name>
<evidence type="ECO:0000256" key="1">
    <source>
        <dbReference type="ARBA" id="ARBA00004141"/>
    </source>
</evidence>
<keyword evidence="7" id="KW-1185">Reference proteome</keyword>
<organism evidence="7 8">
    <name type="scientific">Caenorhabditis tropicalis</name>
    <dbReference type="NCBI Taxonomy" id="1561998"/>
    <lineage>
        <taxon>Eukaryota</taxon>
        <taxon>Metazoa</taxon>
        <taxon>Ecdysozoa</taxon>
        <taxon>Nematoda</taxon>
        <taxon>Chromadorea</taxon>
        <taxon>Rhabditida</taxon>
        <taxon>Rhabditina</taxon>
        <taxon>Rhabditomorpha</taxon>
        <taxon>Rhabditoidea</taxon>
        <taxon>Rhabditidae</taxon>
        <taxon>Peloderinae</taxon>
        <taxon>Caenorhabditis</taxon>
    </lineage>
</organism>
<feature type="transmembrane region" description="Helical" evidence="6">
    <location>
        <begin position="40"/>
        <end position="61"/>
    </location>
</feature>
<dbReference type="STRING" id="1561998.A0A1I7T651"/>
<dbReference type="eggNOG" id="ENOG502TFQS">
    <property type="taxonomic scope" value="Eukaryota"/>
</dbReference>
<evidence type="ECO:0000256" key="6">
    <source>
        <dbReference type="RuleBase" id="RU280813"/>
    </source>
</evidence>
<accession>A0A1I7T651</accession>
<protein>
    <recommendedName>
        <fullName evidence="6">Serpentine receptor class gamma</fullName>
    </recommendedName>
</protein>
<dbReference type="Proteomes" id="UP000095282">
    <property type="component" value="Unplaced"/>
</dbReference>
<keyword evidence="3 6" id="KW-0812">Transmembrane</keyword>
<dbReference type="PANTHER" id="PTHR31552">
    <property type="entry name" value="SERPENTINE RECEPTOR CLASS GAMMA"/>
    <property type="match status" value="1"/>
</dbReference>
<dbReference type="GO" id="GO:0004888">
    <property type="term" value="F:transmembrane signaling receptor activity"/>
    <property type="evidence" value="ECO:0007669"/>
    <property type="project" value="InterPro"/>
</dbReference>
<dbReference type="InterPro" id="IPR000609">
    <property type="entry name" value="7TM_GPCR_serpentine_rcpt_Srg"/>
</dbReference>